<keyword evidence="12" id="KW-1185">Reference proteome</keyword>
<gene>
    <name evidence="11" type="ORF">G5V58_19880</name>
</gene>
<dbReference type="PANTHER" id="PTHR43289:SF6">
    <property type="entry name" value="SERINE_THREONINE-PROTEIN KINASE NEKL-3"/>
    <property type="match status" value="1"/>
</dbReference>
<dbReference type="GO" id="GO:0005524">
    <property type="term" value="F:ATP binding"/>
    <property type="evidence" value="ECO:0007669"/>
    <property type="project" value="UniProtKB-UniRule"/>
</dbReference>
<keyword evidence="9" id="KW-0472">Membrane</keyword>
<dbReference type="PROSITE" id="PS50011">
    <property type="entry name" value="PROTEIN_KINASE_DOM"/>
    <property type="match status" value="1"/>
</dbReference>
<dbReference type="SUPFAM" id="SSF56112">
    <property type="entry name" value="Protein kinase-like (PK-like)"/>
    <property type="match status" value="1"/>
</dbReference>
<reference evidence="11 12" key="1">
    <citation type="submission" date="2020-02" db="EMBL/GenBank/DDBJ databases">
        <title>Full genome sequence of Nocardioides sp. R-3366.</title>
        <authorList>
            <person name="Im W.-T."/>
        </authorList>
    </citation>
    <scope>NUCLEOTIDE SEQUENCE [LARGE SCALE GENOMIC DNA]</scope>
    <source>
        <strain evidence="11 12">R-3366</strain>
    </source>
</reference>
<evidence type="ECO:0000256" key="9">
    <source>
        <dbReference type="SAM" id="Phobius"/>
    </source>
</evidence>
<dbReference type="PROSITE" id="PS00107">
    <property type="entry name" value="PROTEIN_KINASE_ATP"/>
    <property type="match status" value="1"/>
</dbReference>
<organism evidence="11 12">
    <name type="scientific">Nocardioides anomalus</name>
    <dbReference type="NCBI Taxonomy" id="2712223"/>
    <lineage>
        <taxon>Bacteria</taxon>
        <taxon>Bacillati</taxon>
        <taxon>Actinomycetota</taxon>
        <taxon>Actinomycetes</taxon>
        <taxon>Propionibacteriales</taxon>
        <taxon>Nocardioidaceae</taxon>
        <taxon>Nocardioides</taxon>
    </lineage>
</organism>
<feature type="compositionally biased region" description="Pro residues" evidence="8">
    <location>
        <begin position="343"/>
        <end position="357"/>
    </location>
</feature>
<feature type="transmembrane region" description="Helical" evidence="9">
    <location>
        <begin position="292"/>
        <end position="311"/>
    </location>
</feature>
<dbReference type="InterPro" id="IPR011009">
    <property type="entry name" value="Kinase-like_dom_sf"/>
</dbReference>
<evidence type="ECO:0000256" key="8">
    <source>
        <dbReference type="SAM" id="MobiDB-lite"/>
    </source>
</evidence>
<dbReference type="GO" id="GO:0004674">
    <property type="term" value="F:protein serine/threonine kinase activity"/>
    <property type="evidence" value="ECO:0007669"/>
    <property type="project" value="UniProtKB-KW"/>
</dbReference>
<evidence type="ECO:0000256" key="2">
    <source>
        <dbReference type="ARBA" id="ARBA00022527"/>
    </source>
</evidence>
<feature type="compositionally biased region" description="Low complexity" evidence="8">
    <location>
        <begin position="259"/>
        <end position="269"/>
    </location>
</feature>
<feature type="domain" description="Protein kinase" evidence="10">
    <location>
        <begin position="10"/>
        <end position="266"/>
    </location>
</feature>
<dbReference type="PANTHER" id="PTHR43289">
    <property type="entry name" value="MITOGEN-ACTIVATED PROTEIN KINASE KINASE KINASE 20-RELATED"/>
    <property type="match status" value="1"/>
</dbReference>
<feature type="compositionally biased region" description="Low complexity" evidence="8">
    <location>
        <begin position="329"/>
        <end position="342"/>
    </location>
</feature>
<dbReference type="Pfam" id="PF00069">
    <property type="entry name" value="Pkinase"/>
    <property type="match status" value="1"/>
</dbReference>
<evidence type="ECO:0000259" key="10">
    <source>
        <dbReference type="PROSITE" id="PS50011"/>
    </source>
</evidence>
<dbReference type="AlphaFoldDB" id="A0A6G6WI52"/>
<keyword evidence="3" id="KW-0808">Transferase</keyword>
<keyword evidence="2 11" id="KW-0723">Serine/threonine-protein kinase</keyword>
<dbReference type="SMART" id="SM00220">
    <property type="entry name" value="S_TKc"/>
    <property type="match status" value="1"/>
</dbReference>
<accession>A0A6G6WI52</accession>
<dbReference type="Gene3D" id="1.10.510.10">
    <property type="entry name" value="Transferase(Phosphotransferase) domain 1"/>
    <property type="match status" value="1"/>
</dbReference>
<keyword evidence="9" id="KW-0812">Transmembrane</keyword>
<dbReference type="KEGG" id="nano:G5V58_19880"/>
<keyword evidence="9" id="KW-1133">Transmembrane helix</keyword>
<feature type="region of interest" description="Disordered" evidence="8">
    <location>
        <begin position="225"/>
        <end position="287"/>
    </location>
</feature>
<dbReference type="InterPro" id="IPR000719">
    <property type="entry name" value="Prot_kinase_dom"/>
</dbReference>
<dbReference type="Proteomes" id="UP000502996">
    <property type="component" value="Chromosome"/>
</dbReference>
<name>A0A6G6WI52_9ACTN</name>
<evidence type="ECO:0000256" key="4">
    <source>
        <dbReference type="ARBA" id="ARBA00022741"/>
    </source>
</evidence>
<evidence type="ECO:0000256" key="7">
    <source>
        <dbReference type="PROSITE-ProRule" id="PRU10141"/>
    </source>
</evidence>
<dbReference type="CDD" id="cd14014">
    <property type="entry name" value="STKc_PknB_like"/>
    <property type="match status" value="1"/>
</dbReference>
<keyword evidence="5 11" id="KW-0418">Kinase</keyword>
<evidence type="ECO:0000256" key="1">
    <source>
        <dbReference type="ARBA" id="ARBA00012513"/>
    </source>
</evidence>
<proteinExistence type="predicted"/>
<evidence type="ECO:0000256" key="3">
    <source>
        <dbReference type="ARBA" id="ARBA00022679"/>
    </source>
</evidence>
<evidence type="ECO:0000256" key="5">
    <source>
        <dbReference type="ARBA" id="ARBA00022777"/>
    </source>
</evidence>
<dbReference type="PRINTS" id="PR01217">
    <property type="entry name" value="PRICHEXTENSN"/>
</dbReference>
<protein>
    <recommendedName>
        <fullName evidence="1">non-specific serine/threonine protein kinase</fullName>
        <ecNumber evidence="1">2.7.11.1</ecNumber>
    </recommendedName>
</protein>
<evidence type="ECO:0000313" key="12">
    <source>
        <dbReference type="Proteomes" id="UP000502996"/>
    </source>
</evidence>
<evidence type="ECO:0000313" key="11">
    <source>
        <dbReference type="EMBL" id="QIG44740.1"/>
    </source>
</evidence>
<dbReference type="EMBL" id="CP049257">
    <property type="protein sequence ID" value="QIG44740.1"/>
    <property type="molecule type" value="Genomic_DNA"/>
</dbReference>
<dbReference type="Gene3D" id="3.30.200.20">
    <property type="entry name" value="Phosphorylase Kinase, domain 1"/>
    <property type="match status" value="1"/>
</dbReference>
<dbReference type="InterPro" id="IPR017441">
    <property type="entry name" value="Protein_kinase_ATP_BS"/>
</dbReference>
<feature type="region of interest" description="Disordered" evidence="8">
    <location>
        <begin position="314"/>
        <end position="361"/>
    </location>
</feature>
<evidence type="ECO:0000256" key="6">
    <source>
        <dbReference type="ARBA" id="ARBA00022840"/>
    </source>
</evidence>
<feature type="binding site" evidence="7">
    <location>
        <position position="39"/>
    </location>
    <ligand>
        <name>ATP</name>
        <dbReference type="ChEBI" id="CHEBI:30616"/>
    </ligand>
</feature>
<sequence length="451" mass="47405">MPRDLIAGRYRVEREIGRGGMGAVWLCRDERLGRPVAVKQVGGLPGESSLHLARALREARHSAALSHPNVVALYDALEEGDHVWLVMEYVASRTLDAMLREDGPLPPARVAAIGADVADGLAAAHALGTVHRDVKPSNILVRDEDGHALIADFGIARTVGQEQLTRSGLVTGTPAYFAPELARGDEPTPASDVWALGVSLHAATEGRAPYDDQVNALAVLNAIAHDPPPEPTRAGPLTGPLRRMLDPDPTTRATMQESAAALRAAATRPAPTPRPAPEPPPAPAPARRRGPVMALVLVLLVALAGLGGWWLTQGEDRPDAPTASPGRGPASSTPEPTRTPSRSPQPTPTPDPTPEPPAGDAASLVSDYYATLPDDTDAGWAMLSAGMQARIGRGTYDGFWATIDDVAVDEVSADGDVVRVTLTYTTDGRTEQETRELTVTDGLISADSGAV</sequence>
<dbReference type="EC" id="2.7.11.1" evidence="1"/>
<dbReference type="RefSeq" id="WP_165236585.1">
    <property type="nucleotide sequence ID" value="NZ_CP049257.1"/>
</dbReference>
<keyword evidence="6 7" id="KW-0067">ATP-binding</keyword>
<feature type="compositionally biased region" description="Pro residues" evidence="8">
    <location>
        <begin position="270"/>
        <end position="284"/>
    </location>
</feature>
<keyword evidence="4 7" id="KW-0547">Nucleotide-binding</keyword>